<dbReference type="OrthoDB" id="120952at2759"/>
<evidence type="ECO:0000259" key="1">
    <source>
        <dbReference type="PROSITE" id="PS50994"/>
    </source>
</evidence>
<feature type="domain" description="Integrase catalytic" evidence="1">
    <location>
        <begin position="1"/>
        <end position="109"/>
    </location>
</feature>
<accession>A0A7J0FDN6</accession>
<gene>
    <name evidence="2" type="ORF">Acr_11g0011200</name>
</gene>
<dbReference type="InterPro" id="IPR036397">
    <property type="entry name" value="RNaseH_sf"/>
</dbReference>
<dbReference type="PROSITE" id="PS50994">
    <property type="entry name" value="INTEGRASE"/>
    <property type="match status" value="1"/>
</dbReference>
<dbReference type="SUPFAM" id="SSF53098">
    <property type="entry name" value="Ribonuclease H-like"/>
    <property type="match status" value="1"/>
</dbReference>
<dbReference type="PANTHER" id="PTHR48475:SF2">
    <property type="entry name" value="RIBONUCLEASE H"/>
    <property type="match status" value="1"/>
</dbReference>
<proteinExistence type="predicted"/>
<dbReference type="EMBL" id="BJWL01000011">
    <property type="protein sequence ID" value="GFY96814.1"/>
    <property type="molecule type" value="Genomic_DNA"/>
</dbReference>
<reference evidence="2 3" key="1">
    <citation type="submission" date="2019-07" db="EMBL/GenBank/DDBJ databases">
        <title>De Novo Assembly of kiwifruit Actinidia rufa.</title>
        <authorList>
            <person name="Sugita-Konishi S."/>
            <person name="Sato K."/>
            <person name="Mori E."/>
            <person name="Abe Y."/>
            <person name="Kisaki G."/>
            <person name="Hamano K."/>
            <person name="Suezawa K."/>
            <person name="Otani M."/>
            <person name="Fukuda T."/>
            <person name="Manabe T."/>
            <person name="Gomi K."/>
            <person name="Tabuchi M."/>
            <person name="Akimitsu K."/>
            <person name="Kataoka I."/>
        </authorList>
    </citation>
    <scope>NUCLEOTIDE SEQUENCE [LARGE SCALE GENOMIC DNA]</scope>
    <source>
        <strain evidence="3">cv. Fuchu</strain>
    </source>
</reference>
<dbReference type="Proteomes" id="UP000585474">
    <property type="component" value="Unassembled WGS sequence"/>
</dbReference>
<keyword evidence="3" id="KW-1185">Reference proteome</keyword>
<comment type="caution">
    <text evidence="2">The sequence shown here is derived from an EMBL/GenBank/DDBJ whole genome shotgun (WGS) entry which is preliminary data.</text>
</comment>
<evidence type="ECO:0000313" key="3">
    <source>
        <dbReference type="Proteomes" id="UP000585474"/>
    </source>
</evidence>
<evidence type="ECO:0000313" key="2">
    <source>
        <dbReference type="EMBL" id="GFY96814.1"/>
    </source>
</evidence>
<dbReference type="PANTHER" id="PTHR48475">
    <property type="entry name" value="RIBONUCLEASE H"/>
    <property type="match status" value="1"/>
</dbReference>
<dbReference type="InterPro" id="IPR012337">
    <property type="entry name" value="RNaseH-like_sf"/>
</dbReference>
<name>A0A7J0FDN6_9ERIC</name>
<dbReference type="Gene3D" id="3.30.420.10">
    <property type="entry name" value="Ribonuclease H-like superfamily/Ribonuclease H"/>
    <property type="match status" value="1"/>
</dbReference>
<dbReference type="InterPro" id="IPR001584">
    <property type="entry name" value="Integrase_cat-core"/>
</dbReference>
<dbReference type="GO" id="GO:0003676">
    <property type="term" value="F:nucleic acid binding"/>
    <property type="evidence" value="ECO:0007669"/>
    <property type="project" value="InterPro"/>
</dbReference>
<dbReference type="AlphaFoldDB" id="A0A7J0FDN6"/>
<sequence>MQEILYGETSSVGLKIIISDNAKQFDNDGFKLFYLNLAISHHFSLLGHPQANGQVKVTNRMILRNLKERLEKSKREWTEDLRSILCAYHTTSKIPTGQTSFFMVYGTELVILVKIEIPSFRTSIFNKENNKTELRLNLDLLGEKREQAKVRQAAYKYQVSNYYNQRVKHRFFLLGDLVLRNVTMSTKELNAGKIGPTWEGPYKVVKVSRSGMY</sequence>
<protein>
    <recommendedName>
        <fullName evidence="1">Integrase catalytic domain-containing protein</fullName>
    </recommendedName>
</protein>
<dbReference type="GO" id="GO:0015074">
    <property type="term" value="P:DNA integration"/>
    <property type="evidence" value="ECO:0007669"/>
    <property type="project" value="InterPro"/>
</dbReference>
<organism evidence="2 3">
    <name type="scientific">Actinidia rufa</name>
    <dbReference type="NCBI Taxonomy" id="165716"/>
    <lineage>
        <taxon>Eukaryota</taxon>
        <taxon>Viridiplantae</taxon>
        <taxon>Streptophyta</taxon>
        <taxon>Embryophyta</taxon>
        <taxon>Tracheophyta</taxon>
        <taxon>Spermatophyta</taxon>
        <taxon>Magnoliopsida</taxon>
        <taxon>eudicotyledons</taxon>
        <taxon>Gunneridae</taxon>
        <taxon>Pentapetalae</taxon>
        <taxon>asterids</taxon>
        <taxon>Ericales</taxon>
        <taxon>Actinidiaceae</taxon>
        <taxon>Actinidia</taxon>
    </lineage>
</organism>